<dbReference type="Pfam" id="PF06100">
    <property type="entry name" value="MCRA"/>
    <property type="match status" value="1"/>
</dbReference>
<dbReference type="PANTHER" id="PTHR37417">
    <property type="entry name" value="67 KDA MYOSIN-CROSS-REACTIVE ANTIGEN FAMILY PROTEIN (AFU_ORTHOLOGUE AFUA_5G09970)"/>
    <property type="match status" value="1"/>
</dbReference>
<dbReference type="OrthoDB" id="545169at2759"/>
<dbReference type="GO" id="GO:0050151">
    <property type="term" value="F:oleate hydratase activity"/>
    <property type="evidence" value="ECO:0007669"/>
    <property type="project" value="InterPro"/>
</dbReference>
<proteinExistence type="predicted"/>
<comment type="caution">
    <text evidence="1">The sequence shown here is derived from an EMBL/GenBank/DDBJ whole genome shotgun (WGS) entry which is preliminary data.</text>
</comment>
<dbReference type="Gene3D" id="3.30.9.80">
    <property type="match status" value="1"/>
</dbReference>
<dbReference type="PANTHER" id="PTHR37417:SF2">
    <property type="entry name" value="67 KDA MYOSIN-CROSS-REACTIVE ANTIGEN FAMILY PROTEIN (AFU_ORTHOLOGUE AFUA_5G09970)"/>
    <property type="match status" value="1"/>
</dbReference>
<protein>
    <submittedName>
        <fullName evidence="1">67 kDa myosin-cross-reactive antigen family protein</fullName>
    </submittedName>
</protein>
<dbReference type="Proteomes" id="UP000193144">
    <property type="component" value="Unassembled WGS sequence"/>
</dbReference>
<sequence length="550" mass="62062">MPHIPFRRSSHDNKELPCRDPETTQAYLVGGGIGSLAAAVHLIQDAKVPAKNVHILEALPVLGGSMDGAGDAREGYMIRGGRMLNYSYLCTYELLERIPSLMDKDKTVMDDIKDFNAKKENQTHSKARLITTGEKIAEVVDTTKLGLSGVQRLELIKLTLESEKSLGKRRIDECFQEEFFTTKFWYMWATMFAFQRWHSAVEFRRYVHRFMHEFPRLNTLAGVDRTPYNQYDSIIRPVTKYLQDQGVDFRYNTKVVDVDFIEGIPATVDELHMISNGTPMTAQLDPQDIVIITLGSMTSNSSVGTNDSAPPAVVDEDLQDGCWDLWSKLVAKGDDGLFGNPSNFCTRIQESKWESFTITLNDPELIRRIEGFSHNEPGTGALMTFKDSNWLMSIVVPHQPHFVDQPLGVYVIWGYGLFPDREGNFVKKPMAECSGQEILLELLGHFHFPKGTLLEHAITKPCMMPYITSQFLTRDVGDRPQVVPEGSTNIALLGQFVEIPDDTVFTVEYSVRGAEMAVYELMGLDKKPKPVYKGDHHFGVLAEAMMKMLI</sequence>
<dbReference type="GO" id="GO:0006631">
    <property type="term" value="P:fatty acid metabolic process"/>
    <property type="evidence" value="ECO:0007669"/>
    <property type="project" value="InterPro"/>
</dbReference>
<reference evidence="1 2" key="1">
    <citation type="submission" date="2016-07" db="EMBL/GenBank/DDBJ databases">
        <title>Pervasive Adenine N6-methylation of Active Genes in Fungi.</title>
        <authorList>
            <consortium name="DOE Joint Genome Institute"/>
            <person name="Mondo S.J."/>
            <person name="Dannebaum R.O."/>
            <person name="Kuo R.C."/>
            <person name="Labutti K."/>
            <person name="Haridas S."/>
            <person name="Kuo A."/>
            <person name="Salamov A."/>
            <person name="Ahrendt S.R."/>
            <person name="Lipzen A."/>
            <person name="Sullivan W."/>
            <person name="Andreopoulos W.B."/>
            <person name="Clum A."/>
            <person name="Lindquist E."/>
            <person name="Daum C."/>
            <person name="Ramamoorthy G.K."/>
            <person name="Gryganskyi A."/>
            <person name="Culley D."/>
            <person name="Magnuson J.K."/>
            <person name="James T.Y."/>
            <person name="O'Malley M.A."/>
            <person name="Stajich J.E."/>
            <person name="Spatafora J.W."/>
            <person name="Visel A."/>
            <person name="Grigoriev I.V."/>
        </authorList>
    </citation>
    <scope>NUCLEOTIDE SEQUENCE [LARGE SCALE GENOMIC DNA]</scope>
    <source>
        <strain evidence="1 2">CBS 115471</strain>
    </source>
</reference>
<dbReference type="SUPFAM" id="SSF51905">
    <property type="entry name" value="FAD/NAD(P)-binding domain"/>
    <property type="match status" value="1"/>
</dbReference>
<organism evidence="1 2">
    <name type="scientific">Clohesyomyces aquaticus</name>
    <dbReference type="NCBI Taxonomy" id="1231657"/>
    <lineage>
        <taxon>Eukaryota</taxon>
        <taxon>Fungi</taxon>
        <taxon>Dikarya</taxon>
        <taxon>Ascomycota</taxon>
        <taxon>Pezizomycotina</taxon>
        <taxon>Dothideomycetes</taxon>
        <taxon>Pleosporomycetidae</taxon>
        <taxon>Pleosporales</taxon>
        <taxon>Lindgomycetaceae</taxon>
        <taxon>Clohesyomyces</taxon>
    </lineage>
</organism>
<evidence type="ECO:0000313" key="2">
    <source>
        <dbReference type="Proteomes" id="UP000193144"/>
    </source>
</evidence>
<dbReference type="GO" id="GO:0071949">
    <property type="term" value="F:FAD binding"/>
    <property type="evidence" value="ECO:0007669"/>
    <property type="project" value="InterPro"/>
</dbReference>
<accession>A0A1Y1ZW42</accession>
<name>A0A1Y1ZW42_9PLEO</name>
<dbReference type="InterPro" id="IPR036188">
    <property type="entry name" value="FAD/NAD-bd_sf"/>
</dbReference>
<dbReference type="EMBL" id="MCFA01000032">
    <property type="protein sequence ID" value="ORY14493.1"/>
    <property type="molecule type" value="Genomic_DNA"/>
</dbReference>
<gene>
    <name evidence="1" type="ORF">BCR34DRAFT_479247</name>
</gene>
<dbReference type="AlphaFoldDB" id="A0A1Y1ZW42"/>
<dbReference type="Gene3D" id="3.50.50.60">
    <property type="entry name" value="FAD/NAD(P)-binding domain"/>
    <property type="match status" value="2"/>
</dbReference>
<keyword evidence="2" id="KW-1185">Reference proteome</keyword>
<dbReference type="InterPro" id="IPR010354">
    <property type="entry name" value="Oleate_hydratase"/>
</dbReference>
<evidence type="ECO:0000313" key="1">
    <source>
        <dbReference type="EMBL" id="ORY14493.1"/>
    </source>
</evidence>
<dbReference type="NCBIfam" id="NF010584">
    <property type="entry name" value="PRK13977.1"/>
    <property type="match status" value="1"/>
</dbReference>